<sequence length="197" mass="22246">MDTWRLDPKKSGISCCIGDIGTHAFDMLEYLTQLKIDKVLADLNYLYDDNKMDIDGSILIRCTNGVKGIIRASQIATGENNNFAVMIYGKKGGLKWEQENPRVLYYMQEGKEVQIIESDNINNDLLTKDTILPPGHPDEIYDAMANIYNGAAKAINHQEYDHSEFPTIIDGVRGMNFIESVVESHEKGNVWITIDNK</sequence>
<dbReference type="InterPro" id="IPR055170">
    <property type="entry name" value="GFO_IDH_MocA-like_dom"/>
</dbReference>
<gene>
    <name evidence="2" type="ORF">METZ01_LOCUS44072</name>
</gene>
<protein>
    <recommendedName>
        <fullName evidence="1">GFO/IDH/MocA-like oxidoreductase domain-containing protein</fullName>
    </recommendedName>
</protein>
<accession>A0A381RJT9</accession>
<dbReference type="EMBL" id="UINC01001957">
    <property type="protein sequence ID" value="SUZ91218.1"/>
    <property type="molecule type" value="Genomic_DNA"/>
</dbReference>
<reference evidence="2" key="1">
    <citation type="submission" date="2018-05" db="EMBL/GenBank/DDBJ databases">
        <authorList>
            <person name="Lanie J.A."/>
            <person name="Ng W.-L."/>
            <person name="Kazmierczak K.M."/>
            <person name="Andrzejewski T.M."/>
            <person name="Davidsen T.M."/>
            <person name="Wayne K.J."/>
            <person name="Tettelin H."/>
            <person name="Glass J.I."/>
            <person name="Rusch D."/>
            <person name="Podicherti R."/>
            <person name="Tsui H.-C.T."/>
            <person name="Winkler M.E."/>
        </authorList>
    </citation>
    <scope>NUCLEOTIDE SEQUENCE</scope>
</reference>
<dbReference type="Pfam" id="PF22725">
    <property type="entry name" value="GFO_IDH_MocA_C3"/>
    <property type="match status" value="1"/>
</dbReference>
<dbReference type="SUPFAM" id="SSF55347">
    <property type="entry name" value="Glyceraldehyde-3-phosphate dehydrogenase-like, C-terminal domain"/>
    <property type="match status" value="1"/>
</dbReference>
<evidence type="ECO:0000313" key="2">
    <source>
        <dbReference type="EMBL" id="SUZ91218.1"/>
    </source>
</evidence>
<proteinExistence type="predicted"/>
<name>A0A381RJT9_9ZZZZ</name>
<dbReference type="AlphaFoldDB" id="A0A381RJT9"/>
<organism evidence="2">
    <name type="scientific">marine metagenome</name>
    <dbReference type="NCBI Taxonomy" id="408172"/>
    <lineage>
        <taxon>unclassified sequences</taxon>
        <taxon>metagenomes</taxon>
        <taxon>ecological metagenomes</taxon>
    </lineage>
</organism>
<evidence type="ECO:0000259" key="1">
    <source>
        <dbReference type="Pfam" id="PF22725"/>
    </source>
</evidence>
<feature type="domain" description="GFO/IDH/MocA-like oxidoreductase" evidence="1">
    <location>
        <begin position="3"/>
        <end position="94"/>
    </location>
</feature>
<dbReference type="Gene3D" id="3.30.360.10">
    <property type="entry name" value="Dihydrodipicolinate Reductase, domain 2"/>
    <property type="match status" value="1"/>
</dbReference>